<dbReference type="SUPFAM" id="SSF52540">
    <property type="entry name" value="P-loop containing nucleoside triphosphate hydrolases"/>
    <property type="match status" value="1"/>
</dbReference>
<evidence type="ECO:0000256" key="9">
    <source>
        <dbReference type="SAM" id="Phobius"/>
    </source>
</evidence>
<proteinExistence type="inferred from homology"/>
<dbReference type="PANTHER" id="PTHR11384:SF59">
    <property type="entry name" value="LYSOSOMAL COBALAMIN TRANSPORTER ABCD4"/>
    <property type="match status" value="1"/>
</dbReference>
<name>A0ABY0NCC1_9HYPH</name>
<feature type="transmembrane region" description="Helical" evidence="9">
    <location>
        <begin position="186"/>
        <end position="206"/>
    </location>
</feature>
<feature type="transmembrane region" description="Helical" evidence="9">
    <location>
        <begin position="157"/>
        <end position="179"/>
    </location>
</feature>
<keyword evidence="5" id="KW-0547">Nucleotide-binding</keyword>
<dbReference type="InterPro" id="IPR017871">
    <property type="entry name" value="ABC_transporter-like_CS"/>
</dbReference>
<evidence type="ECO:0000256" key="7">
    <source>
        <dbReference type="ARBA" id="ARBA00022989"/>
    </source>
</evidence>
<dbReference type="InterPro" id="IPR011527">
    <property type="entry name" value="ABC1_TM_dom"/>
</dbReference>
<feature type="transmembrane region" description="Helical" evidence="9">
    <location>
        <begin position="68"/>
        <end position="88"/>
    </location>
</feature>
<evidence type="ECO:0000256" key="3">
    <source>
        <dbReference type="ARBA" id="ARBA00022448"/>
    </source>
</evidence>
<accession>A0ABY0NCC1</accession>
<dbReference type="Proteomes" id="UP000199468">
    <property type="component" value="Unassembled WGS sequence"/>
</dbReference>
<feature type="transmembrane region" description="Helical" evidence="9">
    <location>
        <begin position="27"/>
        <end position="47"/>
    </location>
</feature>
<dbReference type="Pfam" id="PF00005">
    <property type="entry name" value="ABC_tran"/>
    <property type="match status" value="1"/>
</dbReference>
<dbReference type="InterPro" id="IPR003439">
    <property type="entry name" value="ABC_transporter-like_ATP-bd"/>
</dbReference>
<keyword evidence="8 9" id="KW-0472">Membrane</keyword>
<evidence type="ECO:0000256" key="2">
    <source>
        <dbReference type="ARBA" id="ARBA00005417"/>
    </source>
</evidence>
<evidence type="ECO:0000259" key="10">
    <source>
        <dbReference type="PROSITE" id="PS50893"/>
    </source>
</evidence>
<keyword evidence="4 9" id="KW-0812">Transmembrane</keyword>
<evidence type="ECO:0000256" key="6">
    <source>
        <dbReference type="ARBA" id="ARBA00022840"/>
    </source>
</evidence>
<feature type="domain" description="ABC transmembrane type-1" evidence="11">
    <location>
        <begin position="23"/>
        <end position="330"/>
    </location>
</feature>
<dbReference type="InterPro" id="IPR027417">
    <property type="entry name" value="P-loop_NTPase"/>
</dbReference>
<keyword evidence="7 9" id="KW-1133">Transmembrane helix</keyword>
<gene>
    <name evidence="12" type="ORF">SAMN05421844_101227</name>
</gene>
<dbReference type="PROSITE" id="PS50929">
    <property type="entry name" value="ABC_TM1F"/>
    <property type="match status" value="1"/>
</dbReference>
<evidence type="ECO:0000313" key="13">
    <source>
        <dbReference type="Proteomes" id="UP000199468"/>
    </source>
</evidence>
<evidence type="ECO:0000256" key="4">
    <source>
        <dbReference type="ARBA" id="ARBA00022692"/>
    </source>
</evidence>
<protein>
    <submittedName>
        <fullName evidence="12">ATP-binding cassette transporter</fullName>
    </submittedName>
</protein>
<dbReference type="GO" id="GO:0005524">
    <property type="term" value="F:ATP binding"/>
    <property type="evidence" value="ECO:0007669"/>
    <property type="project" value="UniProtKB-KW"/>
</dbReference>
<keyword evidence="13" id="KW-1185">Reference proteome</keyword>
<comment type="caution">
    <text evidence="12">The sequence shown here is derived from an EMBL/GenBank/DDBJ whole genome shotgun (WGS) entry which is preliminary data.</text>
</comment>
<evidence type="ECO:0000313" key="12">
    <source>
        <dbReference type="EMBL" id="SDF27454.1"/>
    </source>
</evidence>
<organism evidence="12 13">
    <name type="scientific">Bosea robiniae</name>
    <dbReference type="NCBI Taxonomy" id="1036780"/>
    <lineage>
        <taxon>Bacteria</taxon>
        <taxon>Pseudomonadati</taxon>
        <taxon>Pseudomonadota</taxon>
        <taxon>Alphaproteobacteria</taxon>
        <taxon>Hyphomicrobiales</taxon>
        <taxon>Boseaceae</taxon>
        <taxon>Bosea</taxon>
    </lineage>
</organism>
<dbReference type="PROSITE" id="PS50893">
    <property type="entry name" value="ABC_TRANSPORTER_2"/>
    <property type="match status" value="1"/>
</dbReference>
<evidence type="ECO:0000256" key="8">
    <source>
        <dbReference type="ARBA" id="ARBA00023136"/>
    </source>
</evidence>
<comment type="subcellular location">
    <subcellularLocation>
        <location evidence="1">Cell membrane</location>
        <topology evidence="1">Multi-pass membrane protein</topology>
    </subcellularLocation>
</comment>
<comment type="similarity">
    <text evidence="2">Belongs to the ABC transporter superfamily.</text>
</comment>
<dbReference type="InterPro" id="IPR036640">
    <property type="entry name" value="ABC1_TM_sf"/>
</dbReference>
<dbReference type="PANTHER" id="PTHR11384">
    <property type="entry name" value="ATP-BINDING CASSETTE, SUB-FAMILY D MEMBER"/>
    <property type="match status" value="1"/>
</dbReference>
<dbReference type="InterPro" id="IPR050835">
    <property type="entry name" value="ABC_transporter_sub-D"/>
</dbReference>
<keyword evidence="3" id="KW-0813">Transport</keyword>
<dbReference type="Gene3D" id="1.20.1560.10">
    <property type="entry name" value="ABC transporter type 1, transmembrane domain"/>
    <property type="match status" value="1"/>
</dbReference>
<evidence type="ECO:0000256" key="1">
    <source>
        <dbReference type="ARBA" id="ARBA00004651"/>
    </source>
</evidence>
<evidence type="ECO:0000259" key="11">
    <source>
        <dbReference type="PROSITE" id="PS50929"/>
    </source>
</evidence>
<dbReference type="Gene3D" id="3.40.50.300">
    <property type="entry name" value="P-loop containing nucleotide triphosphate hydrolases"/>
    <property type="match status" value="1"/>
</dbReference>
<dbReference type="Pfam" id="PF06472">
    <property type="entry name" value="ABC_membrane_2"/>
    <property type="match status" value="1"/>
</dbReference>
<dbReference type="PROSITE" id="PS00211">
    <property type="entry name" value="ABC_TRANSPORTER_1"/>
    <property type="match status" value="1"/>
</dbReference>
<dbReference type="EMBL" id="FNBZ01000001">
    <property type="protein sequence ID" value="SDF27454.1"/>
    <property type="molecule type" value="Genomic_DNA"/>
</dbReference>
<dbReference type="SUPFAM" id="SSF90123">
    <property type="entry name" value="ABC transporter transmembrane region"/>
    <property type="match status" value="1"/>
</dbReference>
<keyword evidence="6 12" id="KW-0067">ATP-binding</keyword>
<dbReference type="InterPro" id="IPR003593">
    <property type="entry name" value="AAA+_ATPase"/>
</dbReference>
<evidence type="ECO:0000256" key="5">
    <source>
        <dbReference type="ARBA" id="ARBA00022741"/>
    </source>
</evidence>
<dbReference type="RefSeq" id="WP_091855482.1">
    <property type="nucleotide sequence ID" value="NZ_FNBZ01000001.1"/>
</dbReference>
<sequence>MRAVLSQIVGLTRLCIAGPGGKVGALYFLLIFGLGLASVQVMVRLISWTADFYNALQKLDVDGALRQIAIFFGLIAISVGLHLSSAYLRKMVQIRWRRALTEAALDRWLAGKAYWHLRERTDHGLDNPDQRIAEDCRIFVEKLTIEGMELATNSVALVTYVSILWSLSTFALSFSLFGYAIEIPRYMVWAAPLYVAIATFITHGLGRPLKALNIEQQRREADFRFSLVRLREHVEAVALANGEPAERRLFRERFGAIAGNWQRLANRELILGFFTRPYFQTVLRIPLFLALPAYLAGRVTFGGLMQIGSAFQNVVTTLSWFVFSYRDLIELAAAASRLSHFMRAAEGAAAPVAGPALHKTGEARLRLRDLMLATPAGRHLAPIPNLMLEAGGSYWLAAPSGHGKSTLAKAIAGLWIYGEGRIEQPEGRILVLPQQPYLPLGDLRTTLAYPQSPEAVDDERLREALAAVGLEALWPLDAEGWMDMRRGLSGGERQRFALARALLQEPDWLVLDEATSALDAESEAQVLAALRQALPASALILIAHRAPQGLGSLRMIELARPPSRADTGLATAVVQVEPVG</sequence>
<feature type="domain" description="ABC transporter" evidence="10">
    <location>
        <begin position="365"/>
        <end position="579"/>
    </location>
</feature>
<dbReference type="SMART" id="SM00382">
    <property type="entry name" value="AAA"/>
    <property type="match status" value="1"/>
</dbReference>
<reference evidence="12 13" key="1">
    <citation type="submission" date="2016-10" db="EMBL/GenBank/DDBJ databases">
        <authorList>
            <person name="Varghese N."/>
            <person name="Submissions S."/>
        </authorList>
    </citation>
    <scope>NUCLEOTIDE SEQUENCE [LARGE SCALE GENOMIC DNA]</scope>
    <source>
        <strain evidence="12 13">DSM 26672</strain>
    </source>
</reference>